<evidence type="ECO:0000259" key="3">
    <source>
        <dbReference type="Pfam" id="PF16884"/>
    </source>
</evidence>
<evidence type="ECO:0000256" key="1">
    <source>
        <dbReference type="ARBA" id="ARBA00023002"/>
    </source>
</evidence>
<keyword evidence="1" id="KW-0560">Oxidoreductase</keyword>
<dbReference type="RefSeq" id="WP_039345676.1">
    <property type="nucleotide sequence ID" value="NZ_PGEZ01000001.1"/>
</dbReference>
<dbReference type="GO" id="GO:0016628">
    <property type="term" value="F:oxidoreductase activity, acting on the CH-CH group of donors, NAD or NADP as acceptor"/>
    <property type="evidence" value="ECO:0007669"/>
    <property type="project" value="InterPro"/>
</dbReference>
<evidence type="ECO:0008006" key="6">
    <source>
        <dbReference type="Google" id="ProtNLM"/>
    </source>
</evidence>
<dbReference type="PANTHER" id="PTHR43205">
    <property type="entry name" value="PROSTAGLANDIN REDUCTASE"/>
    <property type="match status" value="1"/>
</dbReference>
<dbReference type="InterPro" id="IPR011032">
    <property type="entry name" value="GroES-like_sf"/>
</dbReference>
<dbReference type="EMBL" id="PGEZ01000001">
    <property type="protein sequence ID" value="PJJ56559.1"/>
    <property type="molecule type" value="Genomic_DNA"/>
</dbReference>
<dbReference type="InterPro" id="IPR013149">
    <property type="entry name" value="ADH-like_C"/>
</dbReference>
<dbReference type="Gene3D" id="3.40.50.720">
    <property type="entry name" value="NAD(P)-binding Rossmann-like Domain"/>
    <property type="match status" value="1"/>
</dbReference>
<keyword evidence="5" id="KW-1185">Reference proteome</keyword>
<dbReference type="InterPro" id="IPR041694">
    <property type="entry name" value="ADH_N_2"/>
</dbReference>
<evidence type="ECO:0000259" key="2">
    <source>
        <dbReference type="Pfam" id="PF00107"/>
    </source>
</evidence>
<feature type="domain" description="Alcohol dehydrogenase-like C-terminal" evidence="2">
    <location>
        <begin position="161"/>
        <end position="285"/>
    </location>
</feature>
<dbReference type="InterPro" id="IPR045010">
    <property type="entry name" value="MDR_fam"/>
</dbReference>
<accession>A0A0B2BPU5</accession>
<evidence type="ECO:0000313" key="5">
    <source>
        <dbReference type="Proteomes" id="UP000230842"/>
    </source>
</evidence>
<protein>
    <recommendedName>
        <fullName evidence="6">Enoyl reductase (ER) domain-containing protein</fullName>
    </recommendedName>
</protein>
<sequence>MTTPTSVRAVVLRRRPDGLPRTDDVTVTVTDLPERGVEDVLLGVADLSLDPYLRSTLAGTHLDDPAVAIGGVVPGRSVARVLASDDPTVPVGTWVVAETGWRSHAVVPARAVRPVSVPTGVRPSAALGALGMPGLTAYAAIERHLRPGRGETVVVSAATGGVGAVAGALARARGARTVAITGSSAKADDALGLGYDAAVVRGEDGWTGALRRACPERVDCYLHMGDQATLDGVLAQLSLGARVSLCGLMDQYNGAGRTTLPAGTIMAARAQVHGMVVHDHGDLEPAFVDAVGALLRTGGLRLHEERHRGLESAGAAFARLMAGHNRGKVVVEVDPDPR</sequence>
<dbReference type="Pfam" id="PF16884">
    <property type="entry name" value="ADH_N_2"/>
    <property type="match status" value="1"/>
</dbReference>
<feature type="domain" description="Oxidoreductase N-terminal" evidence="3">
    <location>
        <begin position="8"/>
        <end position="114"/>
    </location>
</feature>
<reference evidence="4 5" key="1">
    <citation type="submission" date="2017-11" db="EMBL/GenBank/DDBJ databases">
        <title>Genomic Encyclopedia of Archaeal and Bacterial Type Strains, Phase II (KMG-II): From Individual Species to Whole Genera.</title>
        <authorList>
            <person name="Goeker M."/>
        </authorList>
    </citation>
    <scope>NUCLEOTIDE SEQUENCE [LARGE SCALE GENOMIC DNA]</scope>
    <source>
        <strain evidence="4 5">DSM 27763</strain>
    </source>
</reference>
<dbReference type="Gene3D" id="3.90.180.10">
    <property type="entry name" value="Medium-chain alcohol dehydrogenases, catalytic domain"/>
    <property type="match status" value="1"/>
</dbReference>
<dbReference type="SUPFAM" id="SSF51735">
    <property type="entry name" value="NAD(P)-binding Rossmann-fold domains"/>
    <property type="match status" value="1"/>
</dbReference>
<gene>
    <name evidence="4" type="ORF">CLV56_0768</name>
</gene>
<dbReference type="PANTHER" id="PTHR43205:SF7">
    <property type="entry name" value="PROSTAGLANDIN REDUCTASE 1"/>
    <property type="match status" value="1"/>
</dbReference>
<name>A0A0B2BPU5_9ACTN</name>
<evidence type="ECO:0000313" key="4">
    <source>
        <dbReference type="EMBL" id="PJJ56559.1"/>
    </source>
</evidence>
<organism evidence="4 5">
    <name type="scientific">Mumia flava</name>
    <dbReference type="NCBI Taxonomy" id="1348852"/>
    <lineage>
        <taxon>Bacteria</taxon>
        <taxon>Bacillati</taxon>
        <taxon>Actinomycetota</taxon>
        <taxon>Actinomycetes</taxon>
        <taxon>Propionibacteriales</taxon>
        <taxon>Nocardioidaceae</taxon>
        <taxon>Mumia</taxon>
    </lineage>
</organism>
<dbReference type="Pfam" id="PF00107">
    <property type="entry name" value="ADH_zinc_N"/>
    <property type="match status" value="1"/>
</dbReference>
<dbReference type="SUPFAM" id="SSF50129">
    <property type="entry name" value="GroES-like"/>
    <property type="match status" value="1"/>
</dbReference>
<dbReference type="AlphaFoldDB" id="A0A0B2BPU5"/>
<comment type="caution">
    <text evidence="4">The sequence shown here is derived from an EMBL/GenBank/DDBJ whole genome shotgun (WGS) entry which is preliminary data.</text>
</comment>
<dbReference type="InterPro" id="IPR036291">
    <property type="entry name" value="NAD(P)-bd_dom_sf"/>
</dbReference>
<proteinExistence type="predicted"/>
<dbReference type="CDD" id="cd05288">
    <property type="entry name" value="PGDH"/>
    <property type="match status" value="1"/>
</dbReference>
<dbReference type="Proteomes" id="UP000230842">
    <property type="component" value="Unassembled WGS sequence"/>
</dbReference>